<evidence type="ECO:0000259" key="7">
    <source>
        <dbReference type="PROSITE" id="PS50059"/>
    </source>
</evidence>
<dbReference type="SUPFAM" id="SSF54534">
    <property type="entry name" value="FKBP-like"/>
    <property type="match status" value="1"/>
</dbReference>
<comment type="caution">
    <text evidence="8">The sequence shown here is derived from an EMBL/GenBank/DDBJ whole genome shotgun (WGS) entry which is preliminary data.</text>
</comment>
<feature type="compositionally biased region" description="Acidic residues" evidence="6">
    <location>
        <begin position="134"/>
        <end position="146"/>
    </location>
</feature>
<dbReference type="FunFam" id="3.10.50.40:FF:000006">
    <property type="entry name" value="Peptidyl-prolyl cis-trans isomerase"/>
    <property type="match status" value="1"/>
</dbReference>
<organism evidence="8 9">
    <name type="scientific">Thraustotheca clavata</name>
    <dbReference type="NCBI Taxonomy" id="74557"/>
    <lineage>
        <taxon>Eukaryota</taxon>
        <taxon>Sar</taxon>
        <taxon>Stramenopiles</taxon>
        <taxon>Oomycota</taxon>
        <taxon>Saprolegniomycetes</taxon>
        <taxon>Saprolegniales</taxon>
        <taxon>Achlyaceae</taxon>
        <taxon>Thraustotheca</taxon>
    </lineage>
</organism>
<evidence type="ECO:0000256" key="6">
    <source>
        <dbReference type="SAM" id="MobiDB-lite"/>
    </source>
</evidence>
<dbReference type="EC" id="5.2.1.8" evidence="2 5"/>
<evidence type="ECO:0000313" key="9">
    <source>
        <dbReference type="Proteomes" id="UP000243217"/>
    </source>
</evidence>
<dbReference type="InterPro" id="IPR046357">
    <property type="entry name" value="PPIase_dom_sf"/>
</dbReference>
<dbReference type="Pfam" id="PF17800">
    <property type="entry name" value="NPL"/>
    <property type="match status" value="1"/>
</dbReference>
<dbReference type="AlphaFoldDB" id="A0A1V9Y7M6"/>
<evidence type="ECO:0000313" key="8">
    <source>
        <dbReference type="EMBL" id="OQR81668.1"/>
    </source>
</evidence>
<dbReference type="PIRSF" id="PIRSF001473">
    <property type="entry name" value="FK506-bp_FPR3"/>
    <property type="match status" value="1"/>
</dbReference>
<keyword evidence="9" id="KW-1185">Reference proteome</keyword>
<dbReference type="PANTHER" id="PTHR43811">
    <property type="entry name" value="FKBP-TYPE PEPTIDYL-PROLYL CIS-TRANS ISOMERASE FKPA"/>
    <property type="match status" value="1"/>
</dbReference>
<dbReference type="EMBL" id="JNBS01004932">
    <property type="protein sequence ID" value="OQR81668.1"/>
    <property type="molecule type" value="Genomic_DNA"/>
</dbReference>
<dbReference type="PANTHER" id="PTHR43811:SF19">
    <property type="entry name" value="39 KDA FK506-BINDING NUCLEAR PROTEIN"/>
    <property type="match status" value="1"/>
</dbReference>
<dbReference type="InterPro" id="IPR023566">
    <property type="entry name" value="PPIase_Fpr3/Fpr4-like"/>
</dbReference>
<accession>A0A1V9Y7M6</accession>
<feature type="compositionally biased region" description="Basic and acidic residues" evidence="6">
    <location>
        <begin position="147"/>
        <end position="218"/>
    </location>
</feature>
<dbReference type="Proteomes" id="UP000243217">
    <property type="component" value="Unassembled WGS sequence"/>
</dbReference>
<dbReference type="STRING" id="74557.A0A1V9Y7M6"/>
<dbReference type="OrthoDB" id="1902587at2759"/>
<evidence type="ECO:0000256" key="1">
    <source>
        <dbReference type="ARBA" id="ARBA00000971"/>
    </source>
</evidence>
<reference evidence="8 9" key="1">
    <citation type="journal article" date="2014" name="Genome Biol. Evol.">
        <title>The secreted proteins of Achlya hypogyna and Thraustotheca clavata identify the ancestral oomycete secretome and reveal gene acquisitions by horizontal gene transfer.</title>
        <authorList>
            <person name="Misner I."/>
            <person name="Blouin N."/>
            <person name="Leonard G."/>
            <person name="Richards T.A."/>
            <person name="Lane C.E."/>
        </authorList>
    </citation>
    <scope>NUCLEOTIDE SEQUENCE [LARGE SCALE GENOMIC DNA]</scope>
    <source>
        <strain evidence="8 9">ATCC 34112</strain>
    </source>
</reference>
<name>A0A1V9Y7M6_9STRA</name>
<evidence type="ECO:0000256" key="5">
    <source>
        <dbReference type="PROSITE-ProRule" id="PRU00277"/>
    </source>
</evidence>
<dbReference type="InterPro" id="IPR041232">
    <property type="entry name" value="NPL"/>
</dbReference>
<dbReference type="PROSITE" id="PS50059">
    <property type="entry name" value="FKBP_PPIASE"/>
    <property type="match status" value="1"/>
</dbReference>
<feature type="region of interest" description="Disordered" evidence="6">
    <location>
        <begin position="134"/>
        <end position="221"/>
    </location>
</feature>
<gene>
    <name evidence="8" type="ORF">THRCLA_11524</name>
</gene>
<dbReference type="GO" id="GO:0005634">
    <property type="term" value="C:nucleus"/>
    <property type="evidence" value="ECO:0007669"/>
    <property type="project" value="UniProtKB-ARBA"/>
</dbReference>
<evidence type="ECO:0000256" key="2">
    <source>
        <dbReference type="ARBA" id="ARBA00013194"/>
    </source>
</evidence>
<dbReference type="InterPro" id="IPR001179">
    <property type="entry name" value="PPIase_FKBP_dom"/>
</dbReference>
<sequence>MPKNTQKTLEPGYLGEVIAPGHTLVLENPTGELALQLSTAALDHKAGNGRTTLYIATERNSTKIAACTLDTDKCPQWNVNQTFSPMDGEVSLSVEGANSIHLTGYVDAEMDDEMDDEDQGMYGSDDEDMLDIEEEADSEEEEDQIEDSGRFEIVEEKSASPANKKKENTPEKKEVKKDSTPEKKNTPEKNAEKKESTSENKKNDKKRAAENDAKDAKKQKTLKMLKGGVTVDELVIGKGKPAQKGRKVQICYKGTLAKNGKQFDANLNRKSPFAFRLGVGDVIPGFDIGVEGMRVGGKRIVNIPSKMGYGKAGAGRDIPPNSDLVFEIELINA</sequence>
<evidence type="ECO:0000256" key="4">
    <source>
        <dbReference type="ARBA" id="ARBA00023235"/>
    </source>
</evidence>
<evidence type="ECO:0000256" key="3">
    <source>
        <dbReference type="ARBA" id="ARBA00023110"/>
    </source>
</evidence>
<feature type="domain" description="PPIase FKBP-type" evidence="7">
    <location>
        <begin position="245"/>
        <end position="333"/>
    </location>
</feature>
<dbReference type="Gene3D" id="2.60.120.340">
    <property type="entry name" value="Nucleoplasmin core domain"/>
    <property type="match status" value="1"/>
</dbReference>
<keyword evidence="3 5" id="KW-0697">Rotamase</keyword>
<dbReference type="Gene3D" id="3.10.50.40">
    <property type="match status" value="1"/>
</dbReference>
<dbReference type="GO" id="GO:0003755">
    <property type="term" value="F:peptidyl-prolyl cis-trans isomerase activity"/>
    <property type="evidence" value="ECO:0007669"/>
    <property type="project" value="UniProtKB-KW"/>
</dbReference>
<comment type="catalytic activity">
    <reaction evidence="1 5">
        <text>[protein]-peptidylproline (omega=180) = [protein]-peptidylproline (omega=0)</text>
        <dbReference type="Rhea" id="RHEA:16237"/>
        <dbReference type="Rhea" id="RHEA-COMP:10747"/>
        <dbReference type="Rhea" id="RHEA-COMP:10748"/>
        <dbReference type="ChEBI" id="CHEBI:83833"/>
        <dbReference type="ChEBI" id="CHEBI:83834"/>
        <dbReference type="EC" id="5.2.1.8"/>
    </reaction>
</comment>
<proteinExistence type="predicted"/>
<keyword evidence="4 5" id="KW-0413">Isomerase</keyword>
<protein>
    <recommendedName>
        <fullName evidence="2 5">peptidylprolyl isomerase</fullName>
        <ecNumber evidence="2 5">5.2.1.8</ecNumber>
    </recommendedName>
</protein>
<dbReference type="Pfam" id="PF00254">
    <property type="entry name" value="FKBP_C"/>
    <property type="match status" value="1"/>
</dbReference>